<dbReference type="AlphaFoldDB" id="A0A0D2B0Z2"/>
<evidence type="ECO:0000313" key="1">
    <source>
        <dbReference type="EMBL" id="KIW12548.1"/>
    </source>
</evidence>
<dbReference type="InterPro" id="IPR024747">
    <property type="entry name" value="Pyridox_Oxase-rel"/>
</dbReference>
<name>A0A0D2B0Z2_9EURO</name>
<dbReference type="HOGENOM" id="CLU_067890_0_0_1"/>
<dbReference type="SUPFAM" id="SSF50475">
    <property type="entry name" value="FMN-binding split barrel"/>
    <property type="match status" value="1"/>
</dbReference>
<dbReference type="EMBL" id="KN847498">
    <property type="protein sequence ID" value="KIW12548.1"/>
    <property type="molecule type" value="Genomic_DNA"/>
</dbReference>
<dbReference type="VEuPathDB" id="FungiDB:PV08_09825"/>
<dbReference type="RefSeq" id="XP_016232764.1">
    <property type="nucleotide sequence ID" value="XM_016384141.1"/>
</dbReference>
<reference evidence="1 2" key="1">
    <citation type="submission" date="2015-01" db="EMBL/GenBank/DDBJ databases">
        <title>The Genome Sequence of Exophiala spinifera CBS89968.</title>
        <authorList>
            <consortium name="The Broad Institute Genomics Platform"/>
            <person name="Cuomo C."/>
            <person name="de Hoog S."/>
            <person name="Gorbushina A."/>
            <person name="Stielow B."/>
            <person name="Teixiera M."/>
            <person name="Abouelleil A."/>
            <person name="Chapman S.B."/>
            <person name="Priest M."/>
            <person name="Young S.K."/>
            <person name="Wortman J."/>
            <person name="Nusbaum C."/>
            <person name="Birren B."/>
        </authorList>
    </citation>
    <scope>NUCLEOTIDE SEQUENCE [LARGE SCALE GENOMIC DNA]</scope>
    <source>
        <strain evidence="1 2">CBS 89968</strain>
    </source>
</reference>
<dbReference type="STRING" id="91928.A0A0D2B0Z2"/>
<dbReference type="PANTHER" id="PTHR34071:SF2">
    <property type="entry name" value="FLAVIN-NUCLEOTIDE-BINDING PROTEIN"/>
    <property type="match status" value="1"/>
</dbReference>
<proteinExistence type="predicted"/>
<protein>
    <recommendedName>
        <fullName evidence="3">Flavin-nucleotide-binding protein</fullName>
    </recommendedName>
</protein>
<dbReference type="GeneID" id="27336908"/>
<dbReference type="Pfam" id="PF12900">
    <property type="entry name" value="Pyridox_ox_2"/>
    <property type="match status" value="1"/>
</dbReference>
<dbReference type="Gene3D" id="2.30.110.10">
    <property type="entry name" value="Electron Transport, Fmn-binding Protein, Chain A"/>
    <property type="match status" value="1"/>
</dbReference>
<keyword evidence="2" id="KW-1185">Reference proteome</keyword>
<dbReference type="OrthoDB" id="4150923at2759"/>
<gene>
    <name evidence="1" type="ORF">PV08_09825</name>
</gene>
<organism evidence="1 2">
    <name type="scientific">Exophiala spinifera</name>
    <dbReference type="NCBI Taxonomy" id="91928"/>
    <lineage>
        <taxon>Eukaryota</taxon>
        <taxon>Fungi</taxon>
        <taxon>Dikarya</taxon>
        <taxon>Ascomycota</taxon>
        <taxon>Pezizomycotina</taxon>
        <taxon>Eurotiomycetes</taxon>
        <taxon>Chaetothyriomycetidae</taxon>
        <taxon>Chaetothyriales</taxon>
        <taxon>Herpotrichiellaceae</taxon>
        <taxon>Exophiala</taxon>
    </lineage>
</organism>
<sequence length="249" mass="27237">MAQPSDPSRVDWDNVNAILKDSFFAHVSFTDKGGLLHCIPMIAPVLQFPEDPEPYLYLHGHPSSPLIQMVTGSAHTTLERESNLIVAITATKVDGINLSSAPNGHSFNYRTVSINGSCSLGPTDLLRKLAVMRAVTNHIVPGRWDDVNPVSREILSLVAIVRVRVDTARVRIRQGGPNIQKRDPEIGGPEKPGGVWTGVIPVWEQLGEPVESGKTPATVIPPSLNKFLAERNNASRRYAMENAVKQRTT</sequence>
<dbReference type="InterPro" id="IPR012349">
    <property type="entry name" value="Split_barrel_FMN-bd"/>
</dbReference>
<evidence type="ECO:0008006" key="3">
    <source>
        <dbReference type="Google" id="ProtNLM"/>
    </source>
</evidence>
<dbReference type="PANTHER" id="PTHR34071">
    <property type="entry name" value="5-NITROIMIDAZOLE ANTIBIOTICS RESISTANCE PROTEIN, NIMA-FAMILY-RELATED PROTEIN-RELATED"/>
    <property type="match status" value="1"/>
</dbReference>
<evidence type="ECO:0000313" key="2">
    <source>
        <dbReference type="Proteomes" id="UP000053328"/>
    </source>
</evidence>
<accession>A0A0D2B0Z2</accession>
<dbReference type="Proteomes" id="UP000053328">
    <property type="component" value="Unassembled WGS sequence"/>
</dbReference>